<evidence type="ECO:0000256" key="4">
    <source>
        <dbReference type="SAM" id="MobiDB-lite"/>
    </source>
</evidence>
<feature type="compositionally biased region" description="Low complexity" evidence="4">
    <location>
        <begin position="363"/>
        <end position="374"/>
    </location>
</feature>
<feature type="compositionally biased region" description="Basic residues" evidence="4">
    <location>
        <begin position="378"/>
        <end position="388"/>
    </location>
</feature>
<reference evidence="6" key="1">
    <citation type="submission" date="2018-04" db="EMBL/GenBank/DDBJ databases">
        <authorList>
            <person name="Go L.Y."/>
            <person name="Mitchell J.A."/>
        </authorList>
    </citation>
    <scope>NUCLEOTIDE SEQUENCE</scope>
    <source>
        <tissue evidence="6">Whole organism</tissue>
    </source>
</reference>
<evidence type="ECO:0000259" key="5">
    <source>
        <dbReference type="SMART" id="SM01141"/>
    </source>
</evidence>
<evidence type="ECO:0000256" key="1">
    <source>
        <dbReference type="ARBA" id="ARBA00022664"/>
    </source>
</evidence>
<dbReference type="PANTHER" id="PTHR13161:SF4">
    <property type="entry name" value="CLK4-ASSOCIATING SERINE_ARGININE RICH PROTEIN"/>
    <property type="match status" value="1"/>
</dbReference>
<dbReference type="GO" id="GO:0006397">
    <property type="term" value="P:mRNA processing"/>
    <property type="evidence" value="ECO:0007669"/>
    <property type="project" value="UniProtKB-KW"/>
</dbReference>
<feature type="compositionally biased region" description="Basic and acidic residues" evidence="4">
    <location>
        <begin position="552"/>
        <end position="564"/>
    </location>
</feature>
<dbReference type="PANTHER" id="PTHR13161">
    <property type="entry name" value="SPLICING FACTOR SUPPRESSOR OF WHITE APRICOT"/>
    <property type="match status" value="1"/>
</dbReference>
<organism evidence="6">
    <name type="scientific">Culicoides sonorensis</name>
    <name type="common">Biting midge</name>
    <dbReference type="NCBI Taxonomy" id="179676"/>
    <lineage>
        <taxon>Eukaryota</taxon>
        <taxon>Metazoa</taxon>
        <taxon>Ecdysozoa</taxon>
        <taxon>Arthropoda</taxon>
        <taxon>Hexapoda</taxon>
        <taxon>Insecta</taxon>
        <taxon>Pterygota</taxon>
        <taxon>Neoptera</taxon>
        <taxon>Endopterygota</taxon>
        <taxon>Diptera</taxon>
        <taxon>Nematocera</taxon>
        <taxon>Chironomoidea</taxon>
        <taxon>Ceratopogonidae</taxon>
        <taxon>Ceratopogoninae</taxon>
        <taxon>Culicoides</taxon>
        <taxon>Monoculicoides</taxon>
    </lineage>
</organism>
<feature type="domain" description="Suppressor of white apricot N-terminal" evidence="5">
    <location>
        <begin position="39"/>
        <end position="170"/>
    </location>
</feature>
<keyword evidence="1" id="KW-0507">mRNA processing</keyword>
<feature type="compositionally biased region" description="Basic and acidic residues" evidence="4">
    <location>
        <begin position="594"/>
        <end position="615"/>
    </location>
</feature>
<dbReference type="Pfam" id="PF09750">
    <property type="entry name" value="DRY_EERY"/>
    <property type="match status" value="1"/>
</dbReference>
<feature type="compositionally biased region" description="Polar residues" evidence="4">
    <location>
        <begin position="566"/>
        <end position="576"/>
    </location>
</feature>
<reference evidence="7" key="2">
    <citation type="submission" date="2018-07" db="EMBL/GenBank/DDBJ databases">
        <authorList>
            <person name="Quirk P.G."/>
            <person name="Krulwich T.A."/>
        </authorList>
    </citation>
    <scope>NUCLEOTIDE SEQUENCE</scope>
</reference>
<gene>
    <name evidence="6" type="primary">CSON005638</name>
</gene>
<dbReference type="OMA" id="PPRIRYY"/>
<dbReference type="EMBL" id="UFQS01000021">
    <property type="protein sequence ID" value="SSW97548.1"/>
    <property type="molecule type" value="Genomic_DNA"/>
</dbReference>
<evidence type="ECO:0000256" key="3">
    <source>
        <dbReference type="SAM" id="Coils"/>
    </source>
</evidence>
<keyword evidence="3" id="KW-0175">Coiled coil</keyword>
<feature type="region of interest" description="Disordered" evidence="4">
    <location>
        <begin position="252"/>
        <end position="446"/>
    </location>
</feature>
<feature type="compositionally biased region" description="Low complexity" evidence="4">
    <location>
        <begin position="540"/>
        <end position="550"/>
    </location>
</feature>
<dbReference type="InterPro" id="IPR019147">
    <property type="entry name" value="SWAP_N_domain"/>
</dbReference>
<proteinExistence type="predicted"/>
<dbReference type="EMBL" id="UFQT01000021">
    <property type="protein sequence ID" value="SSX17934.1"/>
    <property type="molecule type" value="Genomic_DNA"/>
</dbReference>
<feature type="region of interest" description="Disordered" evidence="4">
    <location>
        <begin position="509"/>
        <end position="622"/>
    </location>
</feature>
<protein>
    <submittedName>
        <fullName evidence="6">CSON005638 protein</fullName>
    </submittedName>
</protein>
<dbReference type="InterPro" id="IPR040397">
    <property type="entry name" value="SWAP"/>
</dbReference>
<evidence type="ECO:0000256" key="2">
    <source>
        <dbReference type="ARBA" id="ARBA00023187"/>
    </source>
</evidence>
<dbReference type="GO" id="GO:0008380">
    <property type="term" value="P:RNA splicing"/>
    <property type="evidence" value="ECO:0007669"/>
    <property type="project" value="UniProtKB-KW"/>
</dbReference>
<dbReference type="AlphaFoldDB" id="A0A336K206"/>
<evidence type="ECO:0000313" key="6">
    <source>
        <dbReference type="EMBL" id="SSW97548.1"/>
    </source>
</evidence>
<sequence length="622" mass="73306">MYHEAKKYEKKMKEILVDYRKRAERRQIFYQRIKADPTQFLQIHGRKCKIHIDTASGIPDIGTMMKWNNEVVIDRFDARAHLDYIPQVLTKDNFGENKNEQDLSLEDRQLNYERFRILILNEFLSLKEQEFLTQLDELHELNTQNDLKKRKKKQSSSSGVSIGYTYNSDEIASQSFSQTIMSVQTKSLSNRYDELAKDSSDSDIDFDLPIDINKVSTVDANELNALGRRYGMMSNDFFSFITHDIDELQALKETKKEETSKTNRTGRRERREIREKKMRPGSFSFPSYAKTEIENNINQEEDDDSDSNTDCPGKITYITSFGNEEPKRNEDNVHNRKPLYSDKLKENLKKFKKIDRRSKSSKRYSFSSSESSSSTEHYRKRRPKKSYRNRSSSQSSRSPSKEKKLSNRYSPNKIESSEEQRTTDPPIKRYYGRNRKYSDSSELSCDEKHDLEKTYISNTIKASFGGKPSSNVKVNKEDKKIETMKKLQQIEEQKEREVEIKQLALKLRKRQRELRHQFSSSEHEERHSPISIKVKRKIRSSSSSSSSSSSENLRKRTSRNEYKTEAAQSSRKNSPESWAYNKRNNDHKRKHSRSSKEKDRHSPLRQRGDGIDYKRSYHRSRK</sequence>
<feature type="compositionally biased region" description="Basic and acidic residues" evidence="4">
    <location>
        <begin position="252"/>
        <end position="261"/>
    </location>
</feature>
<feature type="coiled-coil region" evidence="3">
    <location>
        <begin position="473"/>
        <end position="504"/>
    </location>
</feature>
<keyword evidence="2" id="KW-0508">mRNA splicing</keyword>
<name>A0A336K206_CULSO</name>
<evidence type="ECO:0000313" key="7">
    <source>
        <dbReference type="EMBL" id="SSX17934.1"/>
    </source>
</evidence>
<feature type="compositionally biased region" description="Basic and acidic residues" evidence="4">
    <location>
        <begin position="324"/>
        <end position="349"/>
    </location>
</feature>
<dbReference type="VEuPathDB" id="VectorBase:CSON005638"/>
<accession>A0A336K206</accession>
<feature type="compositionally biased region" description="Basic residues" evidence="4">
    <location>
        <begin position="350"/>
        <end position="362"/>
    </location>
</feature>
<dbReference type="SMART" id="SM01141">
    <property type="entry name" value="DRY_EERY"/>
    <property type="match status" value="1"/>
</dbReference>
<feature type="compositionally biased region" description="Low complexity" evidence="4">
    <location>
        <begin position="389"/>
        <end position="398"/>
    </location>
</feature>